<gene>
    <name evidence="7" type="ORF">DPMN_177312</name>
</gene>
<dbReference type="InterPro" id="IPR036349">
    <property type="entry name" value="Integrin_bsu_tail_dom_sf"/>
</dbReference>
<evidence type="ECO:0000256" key="1">
    <source>
        <dbReference type="ARBA" id="ARBA00022729"/>
    </source>
</evidence>
<organism evidence="7 8">
    <name type="scientific">Dreissena polymorpha</name>
    <name type="common">Zebra mussel</name>
    <name type="synonym">Mytilus polymorpha</name>
    <dbReference type="NCBI Taxonomy" id="45954"/>
    <lineage>
        <taxon>Eukaryota</taxon>
        <taxon>Metazoa</taxon>
        <taxon>Spiralia</taxon>
        <taxon>Lophotrochozoa</taxon>
        <taxon>Mollusca</taxon>
        <taxon>Bivalvia</taxon>
        <taxon>Autobranchia</taxon>
        <taxon>Heteroconchia</taxon>
        <taxon>Euheterodonta</taxon>
        <taxon>Imparidentia</taxon>
        <taxon>Neoheterodontei</taxon>
        <taxon>Myida</taxon>
        <taxon>Dreissenoidea</taxon>
        <taxon>Dreissenidae</taxon>
        <taxon>Dreissena</taxon>
    </lineage>
</organism>
<evidence type="ECO:0000256" key="5">
    <source>
        <dbReference type="SAM" id="MobiDB-lite"/>
    </source>
</evidence>
<dbReference type="PROSITE" id="PS00243">
    <property type="entry name" value="I_EGF_1"/>
    <property type="match status" value="1"/>
</dbReference>
<dbReference type="GO" id="GO:0007160">
    <property type="term" value="P:cell-matrix adhesion"/>
    <property type="evidence" value="ECO:0007669"/>
    <property type="project" value="TreeGrafter"/>
</dbReference>
<dbReference type="PANTHER" id="PTHR10082">
    <property type="entry name" value="INTEGRIN BETA SUBUNIT"/>
    <property type="match status" value="1"/>
</dbReference>
<dbReference type="GO" id="GO:0033627">
    <property type="term" value="P:cell adhesion mediated by integrin"/>
    <property type="evidence" value="ECO:0007669"/>
    <property type="project" value="TreeGrafter"/>
</dbReference>
<evidence type="ECO:0000256" key="4">
    <source>
        <dbReference type="ARBA" id="ARBA00023180"/>
    </source>
</evidence>
<accession>A0A9D4E8S0</accession>
<feature type="compositionally biased region" description="Low complexity" evidence="5">
    <location>
        <begin position="237"/>
        <end position="246"/>
    </location>
</feature>
<dbReference type="GO" id="GO:0005178">
    <property type="term" value="F:integrin binding"/>
    <property type="evidence" value="ECO:0007669"/>
    <property type="project" value="TreeGrafter"/>
</dbReference>
<dbReference type="OrthoDB" id="9930377at2759"/>
<dbReference type="AlphaFoldDB" id="A0A9D4E8S0"/>
<dbReference type="InterPro" id="IPR015812">
    <property type="entry name" value="Integrin_bsu"/>
</dbReference>
<feature type="compositionally biased region" description="Basic and acidic residues" evidence="5">
    <location>
        <begin position="217"/>
        <end position="228"/>
    </location>
</feature>
<comment type="caution">
    <text evidence="7">The sequence shown here is derived from an EMBL/GenBank/DDBJ whole genome shotgun (WGS) entry which is preliminary data.</text>
</comment>
<evidence type="ECO:0000256" key="3">
    <source>
        <dbReference type="ARBA" id="ARBA00023157"/>
    </source>
</evidence>
<protein>
    <submittedName>
        <fullName evidence="7">Uncharacterized protein</fullName>
    </submittedName>
</protein>
<dbReference type="GO" id="GO:0098609">
    <property type="term" value="P:cell-cell adhesion"/>
    <property type="evidence" value="ECO:0007669"/>
    <property type="project" value="TreeGrafter"/>
</dbReference>
<reference evidence="7" key="1">
    <citation type="journal article" date="2019" name="bioRxiv">
        <title>The Genome of the Zebra Mussel, Dreissena polymorpha: A Resource for Invasive Species Research.</title>
        <authorList>
            <person name="McCartney M.A."/>
            <person name="Auch B."/>
            <person name="Kono T."/>
            <person name="Mallez S."/>
            <person name="Zhang Y."/>
            <person name="Obille A."/>
            <person name="Becker A."/>
            <person name="Abrahante J.E."/>
            <person name="Garbe J."/>
            <person name="Badalamenti J.P."/>
            <person name="Herman A."/>
            <person name="Mangelson H."/>
            <person name="Liachko I."/>
            <person name="Sullivan S."/>
            <person name="Sone E.D."/>
            <person name="Koren S."/>
            <person name="Silverstein K.A.T."/>
            <person name="Beckman K.B."/>
            <person name="Gohl D.M."/>
        </authorList>
    </citation>
    <scope>NUCLEOTIDE SEQUENCE</scope>
    <source>
        <strain evidence="7">Duluth1</strain>
        <tissue evidence="7">Whole animal</tissue>
    </source>
</reference>
<evidence type="ECO:0000313" key="8">
    <source>
        <dbReference type="Proteomes" id="UP000828390"/>
    </source>
</evidence>
<feature type="chain" id="PRO_5038476437" evidence="6">
    <location>
        <begin position="20"/>
        <end position="280"/>
    </location>
</feature>
<keyword evidence="2" id="KW-0677">Repeat</keyword>
<name>A0A9D4E8S0_DREPO</name>
<dbReference type="SUPFAM" id="SSF69687">
    <property type="entry name" value="Integrin beta tail domain"/>
    <property type="match status" value="1"/>
</dbReference>
<evidence type="ECO:0000256" key="6">
    <source>
        <dbReference type="SAM" id="SignalP"/>
    </source>
</evidence>
<evidence type="ECO:0000256" key="2">
    <source>
        <dbReference type="ARBA" id="ARBA00022737"/>
    </source>
</evidence>
<dbReference type="SUPFAM" id="SSF57196">
    <property type="entry name" value="EGF/Laminin"/>
    <property type="match status" value="2"/>
</dbReference>
<keyword evidence="3" id="KW-1015">Disulfide bond</keyword>
<dbReference type="GO" id="GO:0007229">
    <property type="term" value="P:integrin-mediated signaling pathway"/>
    <property type="evidence" value="ECO:0007669"/>
    <property type="project" value="TreeGrafter"/>
</dbReference>
<sequence>MLRIVVFVLASVTLNSVGSRSRKGEIETTTENCDYSRCIMDVTGSVCSDHGTCNCEHCECDDPYIGRYCEQRVSKSRGDCDPKKCTDDDGDICNNQGTCNCDRCECGISFSGPKCEVAIEDVDSVCKRVGKCRLCDEKSMGPGGMCTFCETVEKVRIVQVRDVLDLLVRKGSHCSFHDEHSCLHNYMVSSPDVNGTRVVYLPQLSMCDMMESSTEYSVERRKPHRGDSPIEPETDSSLDSALSDSDNDGSGATVGYSGHLLLIPIVSLLTIYCRIGTTTF</sequence>
<dbReference type="GO" id="GO:0016477">
    <property type="term" value="P:cell migration"/>
    <property type="evidence" value="ECO:0007669"/>
    <property type="project" value="TreeGrafter"/>
</dbReference>
<keyword evidence="4" id="KW-0325">Glycoprotein</keyword>
<proteinExistence type="predicted"/>
<evidence type="ECO:0000313" key="7">
    <source>
        <dbReference type="EMBL" id="KAH3775902.1"/>
    </source>
</evidence>
<dbReference type="Gene3D" id="2.10.25.10">
    <property type="entry name" value="Laminin"/>
    <property type="match status" value="2"/>
</dbReference>
<dbReference type="Proteomes" id="UP000828390">
    <property type="component" value="Unassembled WGS sequence"/>
</dbReference>
<keyword evidence="1 6" id="KW-0732">Signal</keyword>
<feature type="region of interest" description="Disordered" evidence="5">
    <location>
        <begin position="215"/>
        <end position="246"/>
    </location>
</feature>
<keyword evidence="8" id="KW-1185">Reference proteome</keyword>
<feature type="signal peptide" evidence="6">
    <location>
        <begin position="1"/>
        <end position="19"/>
    </location>
</feature>
<dbReference type="EMBL" id="JAIWYP010000009">
    <property type="protein sequence ID" value="KAH3775902.1"/>
    <property type="molecule type" value="Genomic_DNA"/>
</dbReference>
<dbReference type="GO" id="GO:0009986">
    <property type="term" value="C:cell surface"/>
    <property type="evidence" value="ECO:0007669"/>
    <property type="project" value="TreeGrafter"/>
</dbReference>
<dbReference type="PANTHER" id="PTHR10082:SF60">
    <property type="entry name" value="INTEGRIN BETA-PS"/>
    <property type="match status" value="1"/>
</dbReference>
<dbReference type="InterPro" id="IPR057243">
    <property type="entry name" value="Integrin_I-EGF_CS"/>
</dbReference>
<dbReference type="GO" id="GO:0005925">
    <property type="term" value="C:focal adhesion"/>
    <property type="evidence" value="ECO:0007669"/>
    <property type="project" value="TreeGrafter"/>
</dbReference>
<dbReference type="GO" id="GO:0008305">
    <property type="term" value="C:integrin complex"/>
    <property type="evidence" value="ECO:0007669"/>
    <property type="project" value="TreeGrafter"/>
</dbReference>
<reference evidence="7" key="2">
    <citation type="submission" date="2020-11" db="EMBL/GenBank/DDBJ databases">
        <authorList>
            <person name="McCartney M.A."/>
            <person name="Auch B."/>
            <person name="Kono T."/>
            <person name="Mallez S."/>
            <person name="Becker A."/>
            <person name="Gohl D.M."/>
            <person name="Silverstein K.A.T."/>
            <person name="Koren S."/>
            <person name="Bechman K.B."/>
            <person name="Herman A."/>
            <person name="Abrahante J.E."/>
            <person name="Garbe J."/>
        </authorList>
    </citation>
    <scope>NUCLEOTIDE SEQUENCE</scope>
    <source>
        <strain evidence="7">Duluth1</strain>
        <tissue evidence="7">Whole animal</tissue>
    </source>
</reference>